<evidence type="ECO:0000256" key="1">
    <source>
        <dbReference type="ARBA" id="ARBA00004613"/>
    </source>
</evidence>
<sequence>MSSLTSVCYHYIARADQFRRIWGHGFELFKKHLDFYKKNYKFVSAEDIKNKNLDGNCLLLTFDDGLKEHSKIIAPYLESLGIKAVFSVPSCILVDEPNTPQIIHFGTAYYGVRKFYSFVEEELMKYYPNRINFLAKDSKALELMDLHKLTKNIFKRQLPHAETREILLNIYNQKIKKDFPDFMERVHLNKEDIVSLAKRGHTIAVHTHTHPAVKDIFDDKEMFEQEVIRPKKVLTELINKGVDSFAYPFGAKEDVLADLEILSKIGYNLVFTTYQTGKQLNLLDIGRYCSQSQDSTVDLKNNLWSYQVK</sequence>
<dbReference type="InterPro" id="IPR002509">
    <property type="entry name" value="NODB_dom"/>
</dbReference>
<dbReference type="PROSITE" id="PS51677">
    <property type="entry name" value="NODB"/>
    <property type="match status" value="1"/>
</dbReference>
<protein>
    <recommendedName>
        <fullName evidence="3">NodB homology domain-containing protein</fullName>
    </recommendedName>
</protein>
<dbReference type="Proteomes" id="UP000177594">
    <property type="component" value="Unassembled WGS sequence"/>
</dbReference>
<keyword evidence="2" id="KW-0732">Signal</keyword>
<proteinExistence type="predicted"/>
<dbReference type="Pfam" id="PF01522">
    <property type="entry name" value="Polysacc_deac_1"/>
    <property type="match status" value="1"/>
</dbReference>
<reference evidence="4 5" key="1">
    <citation type="journal article" date="2016" name="Nat. Commun.">
        <title>Thousands of microbial genomes shed light on interconnected biogeochemical processes in an aquifer system.</title>
        <authorList>
            <person name="Anantharaman K."/>
            <person name="Brown C.T."/>
            <person name="Hug L.A."/>
            <person name="Sharon I."/>
            <person name="Castelle C.J."/>
            <person name="Probst A.J."/>
            <person name="Thomas B.C."/>
            <person name="Singh A."/>
            <person name="Wilkins M.J."/>
            <person name="Karaoz U."/>
            <person name="Brodie E.L."/>
            <person name="Williams K.H."/>
            <person name="Hubbard S.S."/>
            <person name="Banfield J.F."/>
        </authorList>
    </citation>
    <scope>NUCLEOTIDE SEQUENCE [LARGE SCALE GENOMIC DNA]</scope>
</reference>
<dbReference type="InterPro" id="IPR011330">
    <property type="entry name" value="Glyco_hydro/deAcase_b/a-brl"/>
</dbReference>
<dbReference type="GO" id="GO:0016810">
    <property type="term" value="F:hydrolase activity, acting on carbon-nitrogen (but not peptide) bonds"/>
    <property type="evidence" value="ECO:0007669"/>
    <property type="project" value="InterPro"/>
</dbReference>
<accession>A0A1F8EIC5</accession>
<organism evidence="4 5">
    <name type="scientific">Candidatus Yanofskybacteria bacterium RIFCSPHIGHO2_01_FULL_39_8b</name>
    <dbReference type="NCBI Taxonomy" id="1802659"/>
    <lineage>
        <taxon>Bacteria</taxon>
        <taxon>Candidatus Yanofskyibacteriota</taxon>
    </lineage>
</organism>
<comment type="subcellular location">
    <subcellularLocation>
        <location evidence="1">Secreted</location>
    </subcellularLocation>
</comment>
<dbReference type="PANTHER" id="PTHR34216">
    <property type="match status" value="1"/>
</dbReference>
<gene>
    <name evidence="4" type="ORF">A2817_02065</name>
</gene>
<dbReference type="Gene3D" id="3.20.20.370">
    <property type="entry name" value="Glycoside hydrolase/deacetylase"/>
    <property type="match status" value="1"/>
</dbReference>
<comment type="caution">
    <text evidence="4">The sequence shown here is derived from an EMBL/GenBank/DDBJ whole genome shotgun (WGS) entry which is preliminary data.</text>
</comment>
<evidence type="ECO:0000259" key="3">
    <source>
        <dbReference type="PROSITE" id="PS51677"/>
    </source>
</evidence>
<evidence type="ECO:0000313" key="5">
    <source>
        <dbReference type="Proteomes" id="UP000177594"/>
    </source>
</evidence>
<dbReference type="GO" id="GO:0005975">
    <property type="term" value="P:carbohydrate metabolic process"/>
    <property type="evidence" value="ECO:0007669"/>
    <property type="project" value="InterPro"/>
</dbReference>
<dbReference type="AlphaFoldDB" id="A0A1F8EIC5"/>
<evidence type="ECO:0000256" key="2">
    <source>
        <dbReference type="ARBA" id="ARBA00022729"/>
    </source>
</evidence>
<dbReference type="PANTHER" id="PTHR34216:SF3">
    <property type="entry name" value="POLY-BETA-1,6-N-ACETYL-D-GLUCOSAMINE N-DEACETYLASE"/>
    <property type="match status" value="1"/>
</dbReference>
<dbReference type="InterPro" id="IPR051398">
    <property type="entry name" value="Polysacch_Deacetylase"/>
</dbReference>
<dbReference type="GO" id="GO:0005576">
    <property type="term" value="C:extracellular region"/>
    <property type="evidence" value="ECO:0007669"/>
    <property type="project" value="UniProtKB-SubCell"/>
</dbReference>
<name>A0A1F8EIC5_9BACT</name>
<dbReference type="EMBL" id="MGIZ01000009">
    <property type="protein sequence ID" value="OGM99808.1"/>
    <property type="molecule type" value="Genomic_DNA"/>
</dbReference>
<feature type="domain" description="NodB homology" evidence="3">
    <location>
        <begin position="56"/>
        <end position="309"/>
    </location>
</feature>
<dbReference type="SUPFAM" id="SSF88713">
    <property type="entry name" value="Glycoside hydrolase/deacetylase"/>
    <property type="match status" value="1"/>
</dbReference>
<evidence type="ECO:0000313" key="4">
    <source>
        <dbReference type="EMBL" id="OGM99808.1"/>
    </source>
</evidence>